<evidence type="ECO:0000256" key="2">
    <source>
        <dbReference type="ARBA" id="ARBA00022842"/>
    </source>
</evidence>
<sequence length="109" mass="11891">MSRNRWLFVDQQVMARSSPLDKHTPVKHLRTTFGEVVAVIGDGTNDVPALHEADIGLAMGIAGTEVSKKNLTHLANHRTAPLTVVQLLWVNMIMDTLGTLALAIEPPND</sequence>
<gene>
    <name evidence="4" type="ORF">SSX86_014329</name>
</gene>
<evidence type="ECO:0000313" key="4">
    <source>
        <dbReference type="EMBL" id="KAK9067005.1"/>
    </source>
</evidence>
<dbReference type="InterPro" id="IPR023214">
    <property type="entry name" value="HAD_sf"/>
</dbReference>
<reference evidence="4 5" key="1">
    <citation type="submission" date="2024-04" db="EMBL/GenBank/DDBJ databases">
        <title>The reference genome of an endangered Asteraceae, Deinandra increscens subsp. villosa, native to the Central Coast of California.</title>
        <authorList>
            <person name="Guilliams M."/>
            <person name="Hasenstab-Lehman K."/>
            <person name="Meyer R."/>
            <person name="Mcevoy S."/>
        </authorList>
    </citation>
    <scope>NUCLEOTIDE SEQUENCE [LARGE SCALE GENOMIC DNA]</scope>
    <source>
        <tissue evidence="4">Leaf</tissue>
    </source>
</reference>
<accession>A0AAP0H200</accession>
<dbReference type="GO" id="GO:0046872">
    <property type="term" value="F:metal ion binding"/>
    <property type="evidence" value="ECO:0007669"/>
    <property type="project" value="UniProtKB-KW"/>
</dbReference>
<dbReference type="Pfam" id="PF00689">
    <property type="entry name" value="Cation_ATPase_C"/>
    <property type="match status" value="1"/>
</dbReference>
<feature type="domain" description="Cation-transporting P-type ATPase C-terminal" evidence="3">
    <location>
        <begin position="80"/>
        <end position="108"/>
    </location>
</feature>
<dbReference type="Gene3D" id="1.20.1110.10">
    <property type="entry name" value="Calcium-transporting ATPase, transmembrane domain"/>
    <property type="match status" value="1"/>
</dbReference>
<evidence type="ECO:0000259" key="3">
    <source>
        <dbReference type="Pfam" id="PF00689"/>
    </source>
</evidence>
<comment type="caution">
    <text evidence="4">The sequence shown here is derived from an EMBL/GenBank/DDBJ whole genome shotgun (WGS) entry which is preliminary data.</text>
</comment>
<dbReference type="Proteomes" id="UP001408789">
    <property type="component" value="Unassembled WGS sequence"/>
</dbReference>
<dbReference type="Gene3D" id="3.40.50.1000">
    <property type="entry name" value="HAD superfamily/HAD-like"/>
    <property type="match status" value="1"/>
</dbReference>
<dbReference type="Pfam" id="PF08282">
    <property type="entry name" value="Hydrolase_3"/>
    <property type="match status" value="1"/>
</dbReference>
<dbReference type="PANTHER" id="PTHR24093:SF474">
    <property type="entry name" value="CALCIUM-TRANSPORTING ATPASE 2, PLASMA MEMBRANE-TYPE"/>
    <property type="match status" value="1"/>
</dbReference>
<keyword evidence="1" id="KW-0479">Metal-binding</keyword>
<dbReference type="InterPro" id="IPR036412">
    <property type="entry name" value="HAD-like_sf"/>
</dbReference>
<protein>
    <recommendedName>
        <fullName evidence="3">Cation-transporting P-type ATPase C-terminal domain-containing protein</fullName>
    </recommendedName>
</protein>
<keyword evidence="2" id="KW-0460">Magnesium</keyword>
<dbReference type="GO" id="GO:0005886">
    <property type="term" value="C:plasma membrane"/>
    <property type="evidence" value="ECO:0007669"/>
    <property type="project" value="TreeGrafter"/>
</dbReference>
<dbReference type="SUPFAM" id="SSF56784">
    <property type="entry name" value="HAD-like"/>
    <property type="match status" value="1"/>
</dbReference>
<dbReference type="GO" id="GO:0005388">
    <property type="term" value="F:P-type calcium transporter activity"/>
    <property type="evidence" value="ECO:0007669"/>
    <property type="project" value="TreeGrafter"/>
</dbReference>
<dbReference type="PANTHER" id="PTHR24093">
    <property type="entry name" value="CATION TRANSPORTING ATPASE"/>
    <property type="match status" value="1"/>
</dbReference>
<keyword evidence="5" id="KW-1185">Reference proteome</keyword>
<dbReference type="PROSITE" id="PS01229">
    <property type="entry name" value="COF_2"/>
    <property type="match status" value="1"/>
</dbReference>
<evidence type="ECO:0000256" key="1">
    <source>
        <dbReference type="ARBA" id="ARBA00022723"/>
    </source>
</evidence>
<dbReference type="EMBL" id="JBCNJP010000015">
    <property type="protein sequence ID" value="KAK9067005.1"/>
    <property type="molecule type" value="Genomic_DNA"/>
</dbReference>
<proteinExistence type="predicted"/>
<organism evidence="4 5">
    <name type="scientific">Deinandra increscens subsp. villosa</name>
    <dbReference type="NCBI Taxonomy" id="3103831"/>
    <lineage>
        <taxon>Eukaryota</taxon>
        <taxon>Viridiplantae</taxon>
        <taxon>Streptophyta</taxon>
        <taxon>Embryophyta</taxon>
        <taxon>Tracheophyta</taxon>
        <taxon>Spermatophyta</taxon>
        <taxon>Magnoliopsida</taxon>
        <taxon>eudicotyledons</taxon>
        <taxon>Gunneridae</taxon>
        <taxon>Pentapetalae</taxon>
        <taxon>asterids</taxon>
        <taxon>campanulids</taxon>
        <taxon>Asterales</taxon>
        <taxon>Asteraceae</taxon>
        <taxon>Asteroideae</taxon>
        <taxon>Heliantheae alliance</taxon>
        <taxon>Madieae</taxon>
        <taxon>Madiinae</taxon>
        <taxon>Deinandra</taxon>
    </lineage>
</organism>
<dbReference type="AlphaFoldDB" id="A0AAP0H200"/>
<dbReference type="InterPro" id="IPR006068">
    <property type="entry name" value="ATPase_P-typ_cation-transptr_C"/>
</dbReference>
<name>A0AAP0H200_9ASTR</name>
<evidence type="ECO:0000313" key="5">
    <source>
        <dbReference type="Proteomes" id="UP001408789"/>
    </source>
</evidence>